<organism evidence="3 4">
    <name type="scientific">Methanimicrococcus stummii</name>
    <dbReference type="NCBI Taxonomy" id="3028294"/>
    <lineage>
        <taxon>Archaea</taxon>
        <taxon>Methanobacteriati</taxon>
        <taxon>Methanobacteriota</taxon>
        <taxon>Stenosarchaea group</taxon>
        <taxon>Methanomicrobia</taxon>
        <taxon>Methanosarcinales</taxon>
        <taxon>Methanosarcinaceae</taxon>
        <taxon>Methanimicrococcus</taxon>
    </lineage>
</organism>
<gene>
    <name evidence="3" type="ORF">MmiEs2_03970</name>
</gene>
<name>A0AA96V8L9_9EURY</name>
<dbReference type="Gene3D" id="2.60.40.10">
    <property type="entry name" value="Immunoglobulins"/>
    <property type="match status" value="1"/>
</dbReference>
<proteinExistence type="predicted"/>
<feature type="transmembrane region" description="Helical" evidence="2">
    <location>
        <begin position="236"/>
        <end position="255"/>
    </location>
</feature>
<feature type="compositionally biased region" description="Low complexity" evidence="1">
    <location>
        <begin position="191"/>
        <end position="204"/>
    </location>
</feature>
<protein>
    <submittedName>
        <fullName evidence="3">Uncharacterized protein</fullName>
    </submittedName>
</protein>
<sequence>MTKTKSIKTAKKSKTARPQNLQILTIVFITLILTSAAMNTAIADPAEKTNLVISDSIAPMKLEISNPNEIETKMITLVNTGETATEYICYIERANGKEIDSGFQLSETEMTIQPGKSQSIEVSIPAKINVEEYKIKIVRNPDTQTPVGYIIPILFSEPNSAENNKTGGSSGSSGLSAAVLNKTDQNENQVNQTNQTNQSGNQKTENQNLNQTDDSDKTIKKENGLADLINSKALRLSIGILLPIILIAALAAFWIQKKKK</sequence>
<dbReference type="EMBL" id="CP131062">
    <property type="protein sequence ID" value="WNY28213.1"/>
    <property type="molecule type" value="Genomic_DNA"/>
</dbReference>
<dbReference type="GeneID" id="85196847"/>
<evidence type="ECO:0000313" key="4">
    <source>
        <dbReference type="Proteomes" id="UP001302662"/>
    </source>
</evidence>
<reference evidence="3 4" key="1">
    <citation type="submission" date="2023-07" db="EMBL/GenBank/DDBJ databases">
        <title>Closed genome sequence of Methanimicrococcus sp. Es2.</title>
        <authorList>
            <person name="Protasov E."/>
            <person name="Platt K."/>
            <person name="Reeh H."/>
            <person name="Poehlein A."/>
            <person name="Daniel R."/>
            <person name="Brune A."/>
        </authorList>
    </citation>
    <scope>NUCLEOTIDE SEQUENCE [LARGE SCALE GENOMIC DNA]</scope>
    <source>
        <strain evidence="3 4">Es2</strain>
    </source>
</reference>
<dbReference type="RefSeq" id="WP_316559758.1">
    <property type="nucleotide sequence ID" value="NZ_CP131062.1"/>
</dbReference>
<dbReference type="Proteomes" id="UP001302662">
    <property type="component" value="Chromosome"/>
</dbReference>
<dbReference type="AlphaFoldDB" id="A0AA96V8L9"/>
<keyword evidence="2" id="KW-0472">Membrane</keyword>
<evidence type="ECO:0000256" key="2">
    <source>
        <dbReference type="SAM" id="Phobius"/>
    </source>
</evidence>
<feature type="region of interest" description="Disordered" evidence="1">
    <location>
        <begin position="191"/>
        <end position="217"/>
    </location>
</feature>
<dbReference type="KEGG" id="mees:MmiEs2_03970"/>
<evidence type="ECO:0000313" key="3">
    <source>
        <dbReference type="EMBL" id="WNY28213.1"/>
    </source>
</evidence>
<evidence type="ECO:0000256" key="1">
    <source>
        <dbReference type="SAM" id="MobiDB-lite"/>
    </source>
</evidence>
<dbReference type="InterPro" id="IPR013783">
    <property type="entry name" value="Ig-like_fold"/>
</dbReference>
<keyword evidence="2" id="KW-0812">Transmembrane</keyword>
<accession>A0AA96V8L9</accession>
<keyword evidence="4" id="KW-1185">Reference proteome</keyword>
<keyword evidence="2" id="KW-1133">Transmembrane helix</keyword>